<gene>
    <name evidence="3" type="ORF">RN606_13675</name>
    <name evidence="4" type="ORF">RN607_13570</name>
</gene>
<evidence type="ECO:0000313" key="4">
    <source>
        <dbReference type="EMBL" id="WNM27214.1"/>
    </source>
</evidence>
<protein>
    <submittedName>
        <fullName evidence="3">PASTA domain-containing protein</fullName>
    </submittedName>
</protein>
<dbReference type="Gene3D" id="3.30.10.20">
    <property type="match status" value="1"/>
</dbReference>
<evidence type="ECO:0000259" key="2">
    <source>
        <dbReference type="PROSITE" id="PS51178"/>
    </source>
</evidence>
<dbReference type="KEGG" id="dcp:RN607_13570"/>
<dbReference type="CDD" id="cd06577">
    <property type="entry name" value="PASTA_pknB"/>
    <property type="match status" value="1"/>
</dbReference>
<keyword evidence="1" id="KW-1133">Transmembrane helix</keyword>
<feature type="transmembrane region" description="Helical" evidence="1">
    <location>
        <begin position="12"/>
        <end position="37"/>
    </location>
</feature>
<dbReference type="RefSeq" id="WP_313498062.1">
    <property type="nucleotide sequence ID" value="NZ_CP134879.1"/>
</dbReference>
<evidence type="ECO:0000313" key="3">
    <source>
        <dbReference type="EMBL" id="WNM24394.1"/>
    </source>
</evidence>
<accession>A0AA96F6V9</accession>
<organism evidence="3 5">
    <name type="scientific">Demequina capsici</name>
    <dbReference type="NCBI Taxonomy" id="3075620"/>
    <lineage>
        <taxon>Bacteria</taxon>
        <taxon>Bacillati</taxon>
        <taxon>Actinomycetota</taxon>
        <taxon>Actinomycetes</taxon>
        <taxon>Micrococcales</taxon>
        <taxon>Demequinaceae</taxon>
        <taxon>Demequina</taxon>
    </lineage>
</organism>
<dbReference type="InterPro" id="IPR005543">
    <property type="entry name" value="PASTA_dom"/>
</dbReference>
<dbReference type="Pfam" id="PF03793">
    <property type="entry name" value="PASTA"/>
    <property type="match status" value="1"/>
</dbReference>
<keyword evidence="1" id="KW-0472">Membrane</keyword>
<keyword evidence="5" id="KW-1185">Reference proteome</keyword>
<evidence type="ECO:0000256" key="1">
    <source>
        <dbReference type="SAM" id="Phobius"/>
    </source>
</evidence>
<accession>A0AA96FCN8</accession>
<dbReference type="Proteomes" id="UP001304125">
    <property type="component" value="Chromosome"/>
</dbReference>
<dbReference type="Proteomes" id="UP001303408">
    <property type="component" value="Chromosome"/>
</dbReference>
<proteinExistence type="predicted"/>
<name>A0AA96F6V9_9MICO</name>
<dbReference type="EMBL" id="CP134880">
    <property type="protein sequence ID" value="WNM27214.1"/>
    <property type="molecule type" value="Genomic_DNA"/>
</dbReference>
<sequence length="111" mass="11520">MAAGSRIAQPRVTAAGVGVALAAVVFVVVVTLGWYFAPKIVPSVTGLSVDDAVATLADHGISVRVDPSASAGVVIDERPIAGERWSRGEPFVLTYTLDGRTYTNMDDGSSE</sequence>
<reference evidence="3 5" key="1">
    <citation type="submission" date="2023-09" db="EMBL/GenBank/DDBJ databases">
        <title>Demequina sp. a novel bacteria isolated from Capsicum annuum.</title>
        <authorList>
            <person name="Humaira Z."/>
            <person name="Lee J."/>
            <person name="Cho D."/>
        </authorList>
    </citation>
    <scope>NUCLEOTIDE SEQUENCE [LARGE SCALE GENOMIC DNA]</scope>
    <source>
        <strain evidence="3 5">OYTSA14</strain>
        <strain evidence="4">PMTSA13</strain>
    </source>
</reference>
<dbReference type="EMBL" id="CP134879">
    <property type="protein sequence ID" value="WNM24394.1"/>
    <property type="molecule type" value="Genomic_DNA"/>
</dbReference>
<dbReference type="PROSITE" id="PS51178">
    <property type="entry name" value="PASTA"/>
    <property type="match status" value="1"/>
</dbReference>
<evidence type="ECO:0000313" key="5">
    <source>
        <dbReference type="Proteomes" id="UP001304125"/>
    </source>
</evidence>
<keyword evidence="1" id="KW-0812">Transmembrane</keyword>
<dbReference type="AlphaFoldDB" id="A0AA96F6V9"/>
<feature type="domain" description="PASTA" evidence="2">
    <location>
        <begin position="37"/>
        <end position="97"/>
    </location>
</feature>